<evidence type="ECO:0000256" key="1">
    <source>
        <dbReference type="SAM" id="Phobius"/>
    </source>
</evidence>
<evidence type="ECO:0000313" key="2">
    <source>
        <dbReference type="EMBL" id="MEN2744144.1"/>
    </source>
</evidence>
<feature type="transmembrane region" description="Helical" evidence="1">
    <location>
        <begin position="94"/>
        <end position="116"/>
    </location>
</feature>
<proteinExistence type="predicted"/>
<sequence length="138" mass="14746">MADMSPEERRRRDEAVIAEFRRLRDAGDRRRLARAETGELVMYRPEEIGFVRGGAAKTVRTLAGLRVLGLGLGALAVLALVALAVTAAGPSGPAWPFLGPALLAAAGCAWALMLVGRERRAAALRRERGIPDPAKHPS</sequence>
<name>A0ABU9WY80_9MICC</name>
<keyword evidence="3" id="KW-1185">Reference proteome</keyword>
<dbReference type="EMBL" id="JBDFRB010000004">
    <property type="protein sequence ID" value="MEN2744144.1"/>
    <property type="molecule type" value="Genomic_DNA"/>
</dbReference>
<comment type="caution">
    <text evidence="2">The sequence shown here is derived from an EMBL/GenBank/DDBJ whole genome shotgun (WGS) entry which is preliminary data.</text>
</comment>
<keyword evidence="1" id="KW-0812">Transmembrane</keyword>
<feature type="transmembrane region" description="Helical" evidence="1">
    <location>
        <begin position="67"/>
        <end position="88"/>
    </location>
</feature>
<gene>
    <name evidence="2" type="ORF">ABCQ75_06280</name>
</gene>
<protein>
    <recommendedName>
        <fullName evidence="4">DUF3040 domain-containing protein</fullName>
    </recommendedName>
</protein>
<evidence type="ECO:0008006" key="4">
    <source>
        <dbReference type="Google" id="ProtNLM"/>
    </source>
</evidence>
<keyword evidence="1" id="KW-1133">Transmembrane helix</keyword>
<dbReference type="Proteomes" id="UP001422074">
    <property type="component" value="Unassembled WGS sequence"/>
</dbReference>
<organism evidence="2 3">
    <name type="scientific">Sinomonas halotolerans</name>
    <dbReference type="NCBI Taxonomy" id="1644133"/>
    <lineage>
        <taxon>Bacteria</taxon>
        <taxon>Bacillati</taxon>
        <taxon>Actinomycetota</taxon>
        <taxon>Actinomycetes</taxon>
        <taxon>Micrococcales</taxon>
        <taxon>Micrococcaceae</taxon>
        <taxon>Sinomonas</taxon>
    </lineage>
</organism>
<accession>A0ABU9WY80</accession>
<keyword evidence="1" id="KW-0472">Membrane</keyword>
<dbReference type="RefSeq" id="WP_345883981.1">
    <property type="nucleotide sequence ID" value="NZ_JBDFRB010000004.1"/>
</dbReference>
<evidence type="ECO:0000313" key="3">
    <source>
        <dbReference type="Proteomes" id="UP001422074"/>
    </source>
</evidence>
<reference evidence="2 3" key="1">
    <citation type="submission" date="2024-05" db="EMBL/GenBank/DDBJ databases">
        <title>Sinomonas sp. nov., isolated from a waste landfill.</title>
        <authorList>
            <person name="Zhao Y."/>
        </authorList>
    </citation>
    <scope>NUCLEOTIDE SEQUENCE [LARGE SCALE GENOMIC DNA]</scope>
    <source>
        <strain evidence="2 3">CCTCC AB2014300</strain>
    </source>
</reference>